<dbReference type="PROSITE" id="PS51186">
    <property type="entry name" value="GNAT"/>
    <property type="match status" value="1"/>
</dbReference>
<evidence type="ECO:0000259" key="1">
    <source>
        <dbReference type="PROSITE" id="PS51186"/>
    </source>
</evidence>
<dbReference type="Pfam" id="PF13302">
    <property type="entry name" value="Acetyltransf_3"/>
    <property type="match status" value="1"/>
</dbReference>
<protein>
    <recommendedName>
        <fullName evidence="1">N-acetyltransferase domain-containing protein</fullName>
    </recommendedName>
</protein>
<dbReference type="InterPro" id="IPR000182">
    <property type="entry name" value="GNAT_dom"/>
</dbReference>
<keyword evidence="3" id="KW-1185">Reference proteome</keyword>
<dbReference type="EMBL" id="CP021056">
    <property type="protein sequence ID" value="QXE21564.1"/>
    <property type="molecule type" value="Genomic_DNA"/>
</dbReference>
<dbReference type="Gene3D" id="3.40.630.30">
    <property type="match status" value="1"/>
</dbReference>
<sequence length="176" mass="20229">MELLNLVISTQRLLLKPISPQYQEDIFREFTSEIATYLYVNPSPKISDTEFFIQQSLLEMAEGKNLVLVILRKDSHEFVGCTGIQEINTKFPKTGLWLKKSAQGQGYGTETIHALKLWAEANLDYEYLKYPVDRKNTASRNIAEKLGGVIHKAYEYTKLDGRILNIVEYRILKLSP</sequence>
<evidence type="ECO:0000313" key="2">
    <source>
        <dbReference type="EMBL" id="QXE21564.1"/>
    </source>
</evidence>
<evidence type="ECO:0000313" key="3">
    <source>
        <dbReference type="Proteomes" id="UP000683511"/>
    </source>
</evidence>
<gene>
    <name evidence="2" type="ORF">B6N60_00241</name>
</gene>
<dbReference type="PANTHER" id="PTHR43792">
    <property type="entry name" value="GNAT FAMILY, PUTATIVE (AFU_ORTHOLOGUE AFUA_3G00765)-RELATED-RELATED"/>
    <property type="match status" value="1"/>
</dbReference>
<dbReference type="KEGG" id="rsin:B6N60_00241"/>
<organism evidence="2 3">
    <name type="scientific">Richelia sinica FACHB-800</name>
    <dbReference type="NCBI Taxonomy" id="1357546"/>
    <lineage>
        <taxon>Bacteria</taxon>
        <taxon>Bacillati</taxon>
        <taxon>Cyanobacteriota</taxon>
        <taxon>Cyanophyceae</taxon>
        <taxon>Nostocales</taxon>
        <taxon>Nostocaceae</taxon>
        <taxon>Richelia</taxon>
    </lineage>
</organism>
<dbReference type="AlphaFoldDB" id="A0A975T3V6"/>
<dbReference type="InterPro" id="IPR051531">
    <property type="entry name" value="N-acetyltransferase"/>
</dbReference>
<feature type="domain" description="N-acetyltransferase" evidence="1">
    <location>
        <begin position="25"/>
        <end position="170"/>
    </location>
</feature>
<proteinExistence type="predicted"/>
<dbReference type="RefSeq" id="WP_190608392.1">
    <property type="nucleotide sequence ID" value="NZ_CP021056.1"/>
</dbReference>
<dbReference type="GO" id="GO:0016747">
    <property type="term" value="F:acyltransferase activity, transferring groups other than amino-acyl groups"/>
    <property type="evidence" value="ECO:0007669"/>
    <property type="project" value="InterPro"/>
</dbReference>
<name>A0A975T3V6_9NOST</name>
<reference evidence="2" key="1">
    <citation type="submission" date="2017-04" db="EMBL/GenBank/DDBJ databases">
        <title>Genome deletions in a multicellular cyanobacterial endosymbiont for morphological adaptation in marine diatoms.</title>
        <authorList>
            <person name="Wang Y."/>
            <person name="Gao H."/>
            <person name="Li R."/>
            <person name="Xu X."/>
        </authorList>
    </citation>
    <scope>NUCLEOTIDE SEQUENCE</scope>
    <source>
        <strain evidence="2">FACHB 800</strain>
    </source>
</reference>
<accession>A0A975T3V6</accession>
<dbReference type="Proteomes" id="UP000683511">
    <property type="component" value="Chromosome"/>
</dbReference>
<dbReference type="SUPFAM" id="SSF55729">
    <property type="entry name" value="Acyl-CoA N-acyltransferases (Nat)"/>
    <property type="match status" value="1"/>
</dbReference>
<dbReference type="InterPro" id="IPR016181">
    <property type="entry name" value="Acyl_CoA_acyltransferase"/>
</dbReference>